<dbReference type="Gene3D" id="3.30.1330.80">
    <property type="entry name" value="Hypothetical protein, similar to alpha- acetolactate decarboxylase, domain 2"/>
    <property type="match status" value="1"/>
</dbReference>
<sequence>MEPNDPRQQQQHHFTSYFSSTPTPTPTNNPSPTNGLLPPHHSTDSTTPTGPHMLYPHSMGPSTTATVTGGGAPVEATSAKRKRGRPRKYGTPELALAAKKTATSASVAASRERKEQHQAGSSSTTSSFSGSSSKKYQHDSLGTAGHGFASHVISVAAGELRVPFILGSYSDEQRYVVELYITLCLFLSKISSVQDVGQKIIQFLQQSTREMCILSASGTVMNVSLRQPATSGGNIAYEGRFEIISLSGSYVRTDMGGRAGGLSVCLSDSNGQIIGGGVGGPLKAAGPVQVIVGTFVLDNKKDGSGKGDASGSKFPSPVKASIPSFGFRSPVESSVRNPARGNDDHLTIGGGNPFSLQPSSMHLFSARSMDWRSSPDVRTTAGYDFTGRSVHGGSQSPVNGDYD</sequence>
<dbReference type="Proteomes" id="UP000657918">
    <property type="component" value="Unassembled WGS sequence"/>
</dbReference>
<dbReference type="CDD" id="cd11378">
    <property type="entry name" value="DUF296"/>
    <property type="match status" value="1"/>
</dbReference>
<dbReference type="PANTHER" id="PTHR31500">
    <property type="entry name" value="AT-HOOK MOTIF NUCLEAR-LOCALIZED PROTEIN 9"/>
    <property type="match status" value="1"/>
</dbReference>
<proteinExistence type="predicted"/>
<dbReference type="SUPFAM" id="SSF117856">
    <property type="entry name" value="AF0104/ALDC/Ptd012-like"/>
    <property type="match status" value="1"/>
</dbReference>
<dbReference type="InterPro" id="IPR039605">
    <property type="entry name" value="AHL"/>
</dbReference>
<feature type="domain" description="PPC" evidence="7">
    <location>
        <begin position="180"/>
        <end position="318"/>
    </location>
</feature>
<feature type="compositionally biased region" description="Low complexity" evidence="6">
    <location>
        <begin position="94"/>
        <end position="109"/>
    </location>
</feature>
<feature type="compositionally biased region" description="Low complexity" evidence="6">
    <location>
        <begin position="120"/>
        <end position="133"/>
    </location>
</feature>
<comment type="subcellular location">
    <subcellularLocation>
        <location evidence="5">Nucleus</location>
    </subcellularLocation>
</comment>
<feature type="compositionally biased region" description="Polar residues" evidence="6">
    <location>
        <begin position="1"/>
        <end position="18"/>
    </location>
</feature>
<dbReference type="PANTHER" id="PTHR31500:SF68">
    <property type="entry name" value="AT-HOOK MOTIF NUCLEAR-LOCALIZED PROTEIN 14"/>
    <property type="match status" value="1"/>
</dbReference>
<dbReference type="GO" id="GO:0003680">
    <property type="term" value="F:minor groove of adenine-thymine-rich DNA binding"/>
    <property type="evidence" value="ECO:0007669"/>
    <property type="project" value="UniProtKB-UniRule"/>
</dbReference>
<dbReference type="Pfam" id="PF03479">
    <property type="entry name" value="PCC"/>
    <property type="match status" value="1"/>
</dbReference>
<keyword evidence="2 5" id="KW-0238">DNA-binding</keyword>
<organism evidence="8 9">
    <name type="scientific">Salix dunnii</name>
    <dbReference type="NCBI Taxonomy" id="1413687"/>
    <lineage>
        <taxon>Eukaryota</taxon>
        <taxon>Viridiplantae</taxon>
        <taxon>Streptophyta</taxon>
        <taxon>Embryophyta</taxon>
        <taxon>Tracheophyta</taxon>
        <taxon>Spermatophyta</taxon>
        <taxon>Magnoliopsida</taxon>
        <taxon>eudicotyledons</taxon>
        <taxon>Gunneridae</taxon>
        <taxon>Pentapetalae</taxon>
        <taxon>rosids</taxon>
        <taxon>fabids</taxon>
        <taxon>Malpighiales</taxon>
        <taxon>Salicaceae</taxon>
        <taxon>Saliceae</taxon>
        <taxon>Salix</taxon>
    </lineage>
</organism>
<evidence type="ECO:0000313" key="8">
    <source>
        <dbReference type="EMBL" id="KAF9660960.1"/>
    </source>
</evidence>
<evidence type="ECO:0000256" key="4">
    <source>
        <dbReference type="ARBA" id="ARBA00023242"/>
    </source>
</evidence>
<keyword evidence="9" id="KW-1185">Reference proteome</keyword>
<reference evidence="8 9" key="1">
    <citation type="submission" date="2020-10" db="EMBL/GenBank/DDBJ databases">
        <title>Plant Genome Project.</title>
        <authorList>
            <person name="Zhang R.-G."/>
        </authorList>
    </citation>
    <scope>NUCLEOTIDE SEQUENCE [LARGE SCALE GENOMIC DNA]</scope>
    <source>
        <strain evidence="8">FAFU-HL-1</strain>
        <tissue evidence="8">Leaf</tissue>
    </source>
</reference>
<dbReference type="InterPro" id="IPR005175">
    <property type="entry name" value="PPC_dom"/>
</dbReference>
<evidence type="ECO:0000256" key="2">
    <source>
        <dbReference type="ARBA" id="ARBA00023125"/>
    </source>
</evidence>
<feature type="region of interest" description="Disordered" evidence="6">
    <location>
        <begin position="325"/>
        <end position="352"/>
    </location>
</feature>
<dbReference type="PROSITE" id="PS51742">
    <property type="entry name" value="PPC"/>
    <property type="match status" value="1"/>
</dbReference>
<feature type="region of interest" description="Disordered" evidence="6">
    <location>
        <begin position="1"/>
        <end position="136"/>
    </location>
</feature>
<comment type="function">
    <text evidence="5">Transcription factor that specifically binds AT-rich DNA sequences related to the nuclear matrix attachment regions (MARs).</text>
</comment>
<name>A0A835J0W5_9ROSI</name>
<accession>A0A835J0W5</accession>
<keyword evidence="3 5" id="KW-0804">Transcription</keyword>
<evidence type="ECO:0000256" key="6">
    <source>
        <dbReference type="SAM" id="MobiDB-lite"/>
    </source>
</evidence>
<dbReference type="EMBL" id="JADGMS010000019">
    <property type="protein sequence ID" value="KAF9660960.1"/>
    <property type="molecule type" value="Genomic_DNA"/>
</dbReference>
<evidence type="ECO:0000313" key="9">
    <source>
        <dbReference type="Proteomes" id="UP000657918"/>
    </source>
</evidence>
<feature type="region of interest" description="Disordered" evidence="6">
    <location>
        <begin position="370"/>
        <end position="403"/>
    </location>
</feature>
<dbReference type="OrthoDB" id="2017193at2759"/>
<keyword evidence="4 5" id="KW-0539">Nucleus</keyword>
<keyword evidence="1 5" id="KW-0805">Transcription regulation</keyword>
<comment type="domain">
    <text evidence="5">The PPC domain mediates interactions between AHL proteins.</text>
</comment>
<dbReference type="AlphaFoldDB" id="A0A835J0W5"/>
<evidence type="ECO:0000259" key="7">
    <source>
        <dbReference type="PROSITE" id="PS51742"/>
    </source>
</evidence>
<feature type="compositionally biased region" description="Basic residues" evidence="6">
    <location>
        <begin position="79"/>
        <end position="88"/>
    </location>
</feature>
<feature type="compositionally biased region" description="Polar residues" evidence="6">
    <location>
        <begin position="392"/>
        <end position="403"/>
    </location>
</feature>
<evidence type="ECO:0000256" key="1">
    <source>
        <dbReference type="ARBA" id="ARBA00023015"/>
    </source>
</evidence>
<comment type="caution">
    <text evidence="8">The sequence shown here is derived from an EMBL/GenBank/DDBJ whole genome shotgun (WGS) entry which is preliminary data.</text>
</comment>
<evidence type="ECO:0000256" key="5">
    <source>
        <dbReference type="RuleBase" id="RU367031"/>
    </source>
</evidence>
<gene>
    <name evidence="8" type="ORF">SADUNF_Sadunf19G0018100</name>
</gene>
<evidence type="ECO:0000256" key="3">
    <source>
        <dbReference type="ARBA" id="ARBA00023163"/>
    </source>
</evidence>
<protein>
    <recommendedName>
        <fullName evidence="5">AT-hook motif nuclear-localized protein</fullName>
    </recommendedName>
</protein>
<feature type="compositionally biased region" description="Low complexity" evidence="6">
    <location>
        <begin position="30"/>
        <end position="52"/>
    </location>
</feature>
<dbReference type="GO" id="GO:0005634">
    <property type="term" value="C:nucleus"/>
    <property type="evidence" value="ECO:0007669"/>
    <property type="project" value="UniProtKB-SubCell"/>
</dbReference>